<protein>
    <recommendedName>
        <fullName evidence="2">STAS/SEC14 domain-containing protein</fullName>
    </recommendedName>
</protein>
<proteinExistence type="predicted"/>
<dbReference type="AlphaFoldDB" id="A0A644YRZ8"/>
<accession>A0A644YRZ8</accession>
<evidence type="ECO:0008006" key="2">
    <source>
        <dbReference type="Google" id="ProtNLM"/>
    </source>
</evidence>
<evidence type="ECO:0000313" key="1">
    <source>
        <dbReference type="EMBL" id="MPM28844.1"/>
    </source>
</evidence>
<comment type="caution">
    <text evidence="1">The sequence shown here is derived from an EMBL/GenBank/DDBJ whole genome shotgun (WGS) entry which is preliminary data.</text>
</comment>
<name>A0A644YRZ8_9ZZZZ</name>
<dbReference type="EMBL" id="VSSQ01005361">
    <property type="protein sequence ID" value="MPM28844.1"/>
    <property type="molecule type" value="Genomic_DNA"/>
</dbReference>
<reference evidence="1" key="1">
    <citation type="submission" date="2019-08" db="EMBL/GenBank/DDBJ databases">
        <authorList>
            <person name="Kucharzyk K."/>
            <person name="Murdoch R.W."/>
            <person name="Higgins S."/>
            <person name="Loffler F."/>
        </authorList>
    </citation>
    <scope>NUCLEOTIDE SEQUENCE</scope>
</reference>
<gene>
    <name evidence="1" type="ORF">SDC9_75375</name>
</gene>
<sequence length="129" mass="14968">MSFTYTYIQEHQYLLFVHQGELNDATVLDFLDKGIKIVINHHCFKMVNDYRKVSLNISASKVIEAQKFISEKFLIGGVDPRKISRALVVDESSGNTSYYRIFETINLNHGLMVKLFFDMDEAVQWIKAQ</sequence>
<organism evidence="1">
    <name type="scientific">bioreactor metagenome</name>
    <dbReference type="NCBI Taxonomy" id="1076179"/>
    <lineage>
        <taxon>unclassified sequences</taxon>
        <taxon>metagenomes</taxon>
        <taxon>ecological metagenomes</taxon>
    </lineage>
</organism>